<dbReference type="GO" id="GO:0004364">
    <property type="term" value="F:glutathione transferase activity"/>
    <property type="evidence" value="ECO:0007669"/>
    <property type="project" value="TreeGrafter"/>
</dbReference>
<reference evidence="3" key="1">
    <citation type="submission" date="2022-12" db="EMBL/GenBank/DDBJ databases">
        <title>Genome assemblies of Blomia tropicalis.</title>
        <authorList>
            <person name="Cui Y."/>
        </authorList>
    </citation>
    <scope>NUCLEOTIDE SEQUENCE</scope>
    <source>
        <tissue evidence="3">Adult mites</tissue>
    </source>
</reference>
<dbReference type="InterPro" id="IPR010987">
    <property type="entry name" value="Glutathione-S-Trfase_C-like"/>
</dbReference>
<keyword evidence="4" id="KW-1185">Reference proteome</keyword>
<dbReference type="EMBL" id="JAPWDV010000002">
    <property type="protein sequence ID" value="KAJ6219729.1"/>
    <property type="molecule type" value="Genomic_DNA"/>
</dbReference>
<sequence length="251" mass="29367">MDVSEEGSHSPTNTSLENDNAEQQSKWNKHNVEHYVEQDIRNKTQKFVLGQKSSTAMYAPADYKHIYRRPIVETKDKEEQINDEMDPSVIDYVNKFIQRQMDGDFVLFESRAIIQYLTNKYAPNNPIYPNDAKLRAEVDKILFFDASSFFPALHSVMVTRFKQQDMPQYVMENLKDKVEILEKILDEKIFFTGDLATIADVSLGASIPTLKFLCPSLVSHRLQAWFDRLQRDIPELEEINDQVDYRKYLKK</sequence>
<dbReference type="GO" id="GO:0006749">
    <property type="term" value="P:glutathione metabolic process"/>
    <property type="evidence" value="ECO:0007669"/>
    <property type="project" value="TreeGrafter"/>
</dbReference>
<dbReference type="Gene3D" id="3.40.30.10">
    <property type="entry name" value="Glutaredoxin"/>
    <property type="match status" value="1"/>
</dbReference>
<evidence type="ECO:0000313" key="3">
    <source>
        <dbReference type="EMBL" id="KAJ6219729.1"/>
    </source>
</evidence>
<dbReference type="Gene3D" id="1.20.1050.10">
    <property type="match status" value="1"/>
</dbReference>
<evidence type="ECO:0000259" key="2">
    <source>
        <dbReference type="PROSITE" id="PS50405"/>
    </source>
</evidence>
<accession>A0A9Q0RMF5</accession>
<gene>
    <name evidence="3" type="ORF">RDWZM_005541</name>
</gene>
<feature type="compositionally biased region" description="Polar residues" evidence="1">
    <location>
        <begin position="9"/>
        <end position="25"/>
    </location>
</feature>
<dbReference type="PANTHER" id="PTHR43969">
    <property type="entry name" value="GLUTATHIONE S TRANSFERASE D10, ISOFORM A-RELATED"/>
    <property type="match status" value="1"/>
</dbReference>
<evidence type="ECO:0000313" key="4">
    <source>
        <dbReference type="Proteomes" id="UP001142055"/>
    </source>
</evidence>
<proteinExistence type="predicted"/>
<protein>
    <recommendedName>
        <fullName evidence="2">GST C-terminal domain-containing protein</fullName>
    </recommendedName>
</protein>
<dbReference type="InterPro" id="IPR036282">
    <property type="entry name" value="Glutathione-S-Trfase_C_sf"/>
</dbReference>
<dbReference type="Pfam" id="PF14497">
    <property type="entry name" value="GST_C_3"/>
    <property type="match status" value="1"/>
</dbReference>
<name>A0A9Q0RMF5_BLOTA</name>
<dbReference type="PROSITE" id="PS50405">
    <property type="entry name" value="GST_CTER"/>
    <property type="match status" value="1"/>
</dbReference>
<dbReference type="AlphaFoldDB" id="A0A9Q0RMF5"/>
<dbReference type="InterPro" id="IPR004046">
    <property type="entry name" value="GST_C"/>
</dbReference>
<evidence type="ECO:0000256" key="1">
    <source>
        <dbReference type="SAM" id="MobiDB-lite"/>
    </source>
</evidence>
<feature type="region of interest" description="Disordered" evidence="1">
    <location>
        <begin position="1"/>
        <end position="25"/>
    </location>
</feature>
<feature type="domain" description="GST C-terminal" evidence="2">
    <location>
        <begin position="131"/>
        <end position="251"/>
    </location>
</feature>
<dbReference type="SUPFAM" id="SSF47616">
    <property type="entry name" value="GST C-terminal domain-like"/>
    <property type="match status" value="1"/>
</dbReference>
<comment type="caution">
    <text evidence="3">The sequence shown here is derived from an EMBL/GenBank/DDBJ whole genome shotgun (WGS) entry which is preliminary data.</text>
</comment>
<dbReference type="InterPro" id="IPR040079">
    <property type="entry name" value="Glutathione_S-Trfase"/>
</dbReference>
<dbReference type="SFLD" id="SFLDS00019">
    <property type="entry name" value="Glutathione_Transferase_(cytos"/>
    <property type="match status" value="1"/>
</dbReference>
<organism evidence="3 4">
    <name type="scientific">Blomia tropicalis</name>
    <name type="common">Mite</name>
    <dbReference type="NCBI Taxonomy" id="40697"/>
    <lineage>
        <taxon>Eukaryota</taxon>
        <taxon>Metazoa</taxon>
        <taxon>Ecdysozoa</taxon>
        <taxon>Arthropoda</taxon>
        <taxon>Chelicerata</taxon>
        <taxon>Arachnida</taxon>
        <taxon>Acari</taxon>
        <taxon>Acariformes</taxon>
        <taxon>Sarcoptiformes</taxon>
        <taxon>Astigmata</taxon>
        <taxon>Glycyphagoidea</taxon>
        <taxon>Echimyopodidae</taxon>
        <taxon>Blomia</taxon>
    </lineage>
</organism>
<dbReference type="PANTHER" id="PTHR43969:SF9">
    <property type="entry name" value="GLUTATHIONE S TRANSFERASE D10, ISOFORM A-RELATED"/>
    <property type="match status" value="1"/>
</dbReference>
<dbReference type="Proteomes" id="UP001142055">
    <property type="component" value="Chromosome 2"/>
</dbReference>